<organism evidence="3 4">
    <name type="scientific">Coemansia erecta</name>
    <dbReference type="NCBI Taxonomy" id="147472"/>
    <lineage>
        <taxon>Eukaryota</taxon>
        <taxon>Fungi</taxon>
        <taxon>Fungi incertae sedis</taxon>
        <taxon>Zoopagomycota</taxon>
        <taxon>Kickxellomycotina</taxon>
        <taxon>Kickxellomycetes</taxon>
        <taxon>Kickxellales</taxon>
        <taxon>Kickxellaceae</taxon>
        <taxon>Coemansia</taxon>
    </lineage>
</organism>
<dbReference type="CDD" id="cd19076">
    <property type="entry name" value="AKR_AKR13A_13D"/>
    <property type="match status" value="1"/>
</dbReference>
<feature type="domain" description="NADP-dependent oxidoreductase" evidence="2">
    <location>
        <begin position="21"/>
        <end position="324"/>
    </location>
</feature>
<reference evidence="3" key="1">
    <citation type="submission" date="2022-07" db="EMBL/GenBank/DDBJ databases">
        <title>Phylogenomic reconstructions and comparative analyses of Kickxellomycotina fungi.</title>
        <authorList>
            <person name="Reynolds N.K."/>
            <person name="Stajich J.E."/>
            <person name="Barry K."/>
            <person name="Grigoriev I.V."/>
            <person name="Crous P."/>
            <person name="Smith M.E."/>
        </authorList>
    </citation>
    <scope>NUCLEOTIDE SEQUENCE</scope>
    <source>
        <strain evidence="3">NBRC 32514</strain>
    </source>
</reference>
<accession>A0A9W7Y6B0</accession>
<dbReference type="GO" id="GO:0005737">
    <property type="term" value="C:cytoplasm"/>
    <property type="evidence" value="ECO:0007669"/>
    <property type="project" value="TreeGrafter"/>
</dbReference>
<evidence type="ECO:0000313" key="4">
    <source>
        <dbReference type="Proteomes" id="UP001149813"/>
    </source>
</evidence>
<dbReference type="Gene3D" id="3.20.20.100">
    <property type="entry name" value="NADP-dependent oxidoreductase domain"/>
    <property type="match status" value="1"/>
</dbReference>
<dbReference type="SUPFAM" id="SSF51430">
    <property type="entry name" value="NAD(P)-linked oxidoreductase"/>
    <property type="match status" value="1"/>
</dbReference>
<evidence type="ECO:0000313" key="3">
    <source>
        <dbReference type="EMBL" id="KAJ1725480.1"/>
    </source>
</evidence>
<dbReference type="Proteomes" id="UP001149813">
    <property type="component" value="Unassembled WGS sequence"/>
</dbReference>
<name>A0A9W7Y6B0_9FUNG</name>
<sequence>MTQPFPTIEFGVPGDRITLPRIGLGAMGMSGGYGSYDDGESVKVLNHAIDIGCNFWDTSNMYGFGENEVLLSKVLKERRNEVFASTKFGLIFSKPGPDFDGDYFKVITGVCGTPEYVRECAEASLKSLGVDRIDLFYQHRVDAKVPIEDTVAAMAELVKEGKVRYLGLCECSADELRRAYKVHPIAAVQYEYSPWFTVIESNGVLDVCRELGIALVAYAPLGRGLFTGTLRNADGFDKYDWRFSKPRFQAENIQDNLKLVDAIGDIAKRHNVTTAQLTLAWVLAQYENMIVIPGTKRIKYLEENFAAGQIKLTASEIKEIRDLVEAADIKGDRY</sequence>
<dbReference type="EMBL" id="JANBOJ010000004">
    <property type="protein sequence ID" value="KAJ1725480.1"/>
    <property type="molecule type" value="Genomic_DNA"/>
</dbReference>
<dbReference type="InterPro" id="IPR023210">
    <property type="entry name" value="NADP_OxRdtase_dom"/>
</dbReference>
<dbReference type="AlphaFoldDB" id="A0A9W7Y6B0"/>
<protein>
    <recommendedName>
        <fullName evidence="2">NADP-dependent oxidoreductase domain-containing protein</fullName>
    </recommendedName>
</protein>
<dbReference type="InterPro" id="IPR036812">
    <property type="entry name" value="NAD(P)_OxRdtase_dom_sf"/>
</dbReference>
<comment type="caution">
    <text evidence="3">The sequence shown here is derived from an EMBL/GenBank/DDBJ whole genome shotgun (WGS) entry which is preliminary data.</text>
</comment>
<keyword evidence="4" id="KW-1185">Reference proteome</keyword>
<dbReference type="OrthoDB" id="48988at2759"/>
<dbReference type="InterPro" id="IPR050791">
    <property type="entry name" value="Aldo-Keto_reductase"/>
</dbReference>
<evidence type="ECO:0000259" key="2">
    <source>
        <dbReference type="Pfam" id="PF00248"/>
    </source>
</evidence>
<evidence type="ECO:0000256" key="1">
    <source>
        <dbReference type="ARBA" id="ARBA00023002"/>
    </source>
</evidence>
<proteinExistence type="predicted"/>
<dbReference type="Pfam" id="PF00248">
    <property type="entry name" value="Aldo_ket_red"/>
    <property type="match status" value="1"/>
</dbReference>
<gene>
    <name evidence="3" type="ORF">LPJ53_000295</name>
</gene>
<dbReference type="PANTHER" id="PTHR43625:SF40">
    <property type="entry name" value="ALDO-KETO REDUCTASE YAKC [NADP(+)]"/>
    <property type="match status" value="1"/>
</dbReference>
<dbReference type="GO" id="GO:0016491">
    <property type="term" value="F:oxidoreductase activity"/>
    <property type="evidence" value="ECO:0007669"/>
    <property type="project" value="UniProtKB-KW"/>
</dbReference>
<keyword evidence="1" id="KW-0560">Oxidoreductase</keyword>
<dbReference type="PANTHER" id="PTHR43625">
    <property type="entry name" value="AFLATOXIN B1 ALDEHYDE REDUCTASE"/>
    <property type="match status" value="1"/>
</dbReference>